<dbReference type="EMBL" id="GBXM01047963">
    <property type="protein sequence ID" value="JAH60614.1"/>
    <property type="molecule type" value="Transcribed_RNA"/>
</dbReference>
<proteinExistence type="predicted"/>
<dbReference type="AlphaFoldDB" id="A0A0E9U3W9"/>
<protein>
    <submittedName>
        <fullName evidence="1">Uncharacterized protein</fullName>
    </submittedName>
</protein>
<reference evidence="1" key="1">
    <citation type="submission" date="2014-11" db="EMBL/GenBank/DDBJ databases">
        <authorList>
            <person name="Amaro Gonzalez C."/>
        </authorList>
    </citation>
    <scope>NUCLEOTIDE SEQUENCE</scope>
</reference>
<evidence type="ECO:0000313" key="1">
    <source>
        <dbReference type="EMBL" id="JAH60614.1"/>
    </source>
</evidence>
<organism evidence="1">
    <name type="scientific">Anguilla anguilla</name>
    <name type="common">European freshwater eel</name>
    <name type="synonym">Muraena anguilla</name>
    <dbReference type="NCBI Taxonomy" id="7936"/>
    <lineage>
        <taxon>Eukaryota</taxon>
        <taxon>Metazoa</taxon>
        <taxon>Chordata</taxon>
        <taxon>Craniata</taxon>
        <taxon>Vertebrata</taxon>
        <taxon>Euteleostomi</taxon>
        <taxon>Actinopterygii</taxon>
        <taxon>Neopterygii</taxon>
        <taxon>Teleostei</taxon>
        <taxon>Anguilliformes</taxon>
        <taxon>Anguillidae</taxon>
        <taxon>Anguilla</taxon>
    </lineage>
</organism>
<reference evidence="1" key="2">
    <citation type="journal article" date="2015" name="Fish Shellfish Immunol.">
        <title>Early steps in the European eel (Anguilla anguilla)-Vibrio vulnificus interaction in the gills: Role of the RtxA13 toxin.</title>
        <authorList>
            <person name="Callol A."/>
            <person name="Pajuelo D."/>
            <person name="Ebbesson L."/>
            <person name="Teles M."/>
            <person name="MacKenzie S."/>
            <person name="Amaro C."/>
        </authorList>
    </citation>
    <scope>NUCLEOTIDE SEQUENCE</scope>
</reference>
<sequence>MPFEMTKNNIHTIKEHKLLFDLRRYRK</sequence>
<accession>A0A0E9U3W9</accession>
<name>A0A0E9U3W9_ANGAN</name>